<accession>A0ABD3QNZ5</accession>
<dbReference type="Pfam" id="PF26188">
    <property type="entry name" value="RESC6"/>
    <property type="match status" value="1"/>
</dbReference>
<dbReference type="SMART" id="SM00952">
    <property type="entry name" value="RAP"/>
    <property type="match status" value="1"/>
</dbReference>
<gene>
    <name evidence="2" type="ORF">HJC23_010875</name>
</gene>
<dbReference type="Proteomes" id="UP001516023">
    <property type="component" value="Unassembled WGS sequence"/>
</dbReference>
<sequence length="763" mass="86720">MNRHAASDNKHNYRRITNEIEPSPPQAHMKRKMISTPSQTPDNALDETYLRAVSKDDSTHFEPPMKIHRFEERDDEAATIAFHVKEARDSRRNWYNNRSPTMKSYKTIERLILGAFENRAELVSSSLAAFWTRAACLLEDENKTSLHTMHLQTELYHLFNRTKDTLEEFGSNNLSQTLTAMAKMVKRGRKGSHYQMMLYDLIVGNGVDSKDGIFLKISDVAVHRLERYDPQALSTTAIAYARIGVVPKFSDGSNLFHSIAKQAMKRMQQFNAQGISTLVWAFATVKVSDRHLFKMVAEVAMVTLGHFNPQNLSNTAWAFAKANHRSPELFKLIANASVRHMSEYNSQNVANTLWAFAHAGEYNKNLFEASAKRAIFIISEFKPQELANTACAFASAKASNHTLFNTIGEEAIKKLGSFIPQNLSNIVWAYATAGVAHPRLFDKVAEEAMLCLSEFVPQELANAAWAYATAKEVEPKLFHMIAEEALTKLENFEAQHLSNIVWAFATLKLPHKRLFESVAHAVVVRSKEFSPQQISNLIWSYAYIPVGSVNTLLYSQLESMVIESIEDCDSQFLANICWSYAVANVDVPFLFSTKSHFIHAIVSRQNEFNLEALCQIHQWILWRKELKADLSLSSSFQQLCYEAYIAREPSPSAFQDYVMTELKAIGLEPKEEYRLPDCGYVLDALVEVHGENVGIEVDGPCHFAGQAPLGKMTLKRRQVLKIEQVRVVSVPYWEWDESADKQEYLRFKLDMADVGLDDCRWIL</sequence>
<keyword evidence="3" id="KW-1185">Reference proteome</keyword>
<organism evidence="2 3">
    <name type="scientific">Cyclotella cryptica</name>
    <dbReference type="NCBI Taxonomy" id="29204"/>
    <lineage>
        <taxon>Eukaryota</taxon>
        <taxon>Sar</taxon>
        <taxon>Stramenopiles</taxon>
        <taxon>Ochrophyta</taxon>
        <taxon>Bacillariophyta</taxon>
        <taxon>Coscinodiscophyceae</taxon>
        <taxon>Thalassiosirophycidae</taxon>
        <taxon>Stephanodiscales</taxon>
        <taxon>Stephanodiscaceae</taxon>
        <taxon>Cyclotella</taxon>
    </lineage>
</organism>
<dbReference type="InterPro" id="IPR013584">
    <property type="entry name" value="RAP"/>
</dbReference>
<dbReference type="EMBL" id="JABMIG020000022">
    <property type="protein sequence ID" value="KAL3802119.1"/>
    <property type="molecule type" value="Genomic_DNA"/>
</dbReference>
<dbReference type="PANTHER" id="PTHR21228">
    <property type="entry name" value="FAST LEU-RICH DOMAIN-CONTAINING"/>
    <property type="match status" value="1"/>
</dbReference>
<feature type="domain" description="RAP" evidence="1">
    <location>
        <begin position="695"/>
        <end position="748"/>
    </location>
</feature>
<reference evidence="2 3" key="1">
    <citation type="journal article" date="2020" name="G3 (Bethesda)">
        <title>Improved Reference Genome for Cyclotella cryptica CCMP332, a Model for Cell Wall Morphogenesis, Salinity Adaptation, and Lipid Production in Diatoms (Bacillariophyta).</title>
        <authorList>
            <person name="Roberts W.R."/>
            <person name="Downey K.M."/>
            <person name="Ruck E.C."/>
            <person name="Traller J.C."/>
            <person name="Alverson A.J."/>
        </authorList>
    </citation>
    <scope>NUCLEOTIDE SEQUENCE [LARGE SCALE GENOMIC DNA]</scope>
    <source>
        <strain evidence="2 3">CCMP332</strain>
    </source>
</reference>
<name>A0ABD3QNZ5_9STRA</name>
<dbReference type="InterPro" id="IPR058917">
    <property type="entry name" value="RESC6_dom"/>
</dbReference>
<dbReference type="InterPro" id="IPR050870">
    <property type="entry name" value="FAST_kinase"/>
</dbReference>
<dbReference type="PANTHER" id="PTHR21228:SF40">
    <property type="entry name" value="LD45607P"/>
    <property type="match status" value="1"/>
</dbReference>
<protein>
    <recommendedName>
        <fullName evidence="1">RAP domain-containing protein</fullName>
    </recommendedName>
</protein>
<evidence type="ECO:0000259" key="1">
    <source>
        <dbReference type="SMART" id="SM00952"/>
    </source>
</evidence>
<proteinExistence type="predicted"/>
<evidence type="ECO:0000313" key="3">
    <source>
        <dbReference type="Proteomes" id="UP001516023"/>
    </source>
</evidence>
<comment type="caution">
    <text evidence="2">The sequence shown here is derived from an EMBL/GenBank/DDBJ whole genome shotgun (WGS) entry which is preliminary data.</text>
</comment>
<dbReference type="AlphaFoldDB" id="A0ABD3QNZ5"/>
<evidence type="ECO:0000313" key="2">
    <source>
        <dbReference type="EMBL" id="KAL3802119.1"/>
    </source>
</evidence>